<feature type="compositionally biased region" description="Low complexity" evidence="5">
    <location>
        <begin position="548"/>
        <end position="557"/>
    </location>
</feature>
<dbReference type="GO" id="GO:0003723">
    <property type="term" value="F:RNA binding"/>
    <property type="evidence" value="ECO:0007669"/>
    <property type="project" value="TreeGrafter"/>
</dbReference>
<comment type="caution">
    <text evidence="8">The sequence shown here is derived from an EMBL/GenBank/DDBJ whole genome shotgun (WGS) entry which is preliminary data.</text>
</comment>
<evidence type="ECO:0000256" key="3">
    <source>
        <dbReference type="ARBA" id="ARBA00022806"/>
    </source>
</evidence>
<dbReference type="AlphaFoldDB" id="A0A5J4X419"/>
<keyword evidence="1" id="KW-0547">Nucleotide-binding</keyword>
<evidence type="ECO:0000313" key="8">
    <source>
        <dbReference type="EMBL" id="KAA6401512.1"/>
    </source>
</evidence>
<feature type="compositionally biased region" description="Polar residues" evidence="5">
    <location>
        <begin position="835"/>
        <end position="845"/>
    </location>
</feature>
<dbReference type="GO" id="GO:0005730">
    <property type="term" value="C:nucleolus"/>
    <property type="evidence" value="ECO:0007669"/>
    <property type="project" value="TreeGrafter"/>
</dbReference>
<protein>
    <submittedName>
        <fullName evidence="8">Putative ATP-dependent RNA helicase DEAH13</fullName>
    </submittedName>
</protein>
<evidence type="ECO:0000256" key="5">
    <source>
        <dbReference type="SAM" id="MobiDB-lite"/>
    </source>
</evidence>
<feature type="region of interest" description="Disordered" evidence="5">
    <location>
        <begin position="815"/>
        <end position="858"/>
    </location>
</feature>
<evidence type="ECO:0000259" key="6">
    <source>
        <dbReference type="PROSITE" id="PS51192"/>
    </source>
</evidence>
<feature type="compositionally biased region" description="Basic and acidic residues" evidence="5">
    <location>
        <begin position="566"/>
        <end position="578"/>
    </location>
</feature>
<reference evidence="8 9" key="1">
    <citation type="submission" date="2019-03" db="EMBL/GenBank/DDBJ databases">
        <title>Single cell metagenomics reveals metabolic interactions within the superorganism composed of flagellate Streblomastix strix and complex community of Bacteroidetes bacteria on its surface.</title>
        <authorList>
            <person name="Treitli S.C."/>
            <person name="Kolisko M."/>
            <person name="Husnik F."/>
            <person name="Keeling P."/>
            <person name="Hampl V."/>
        </authorList>
    </citation>
    <scope>NUCLEOTIDE SEQUENCE [LARGE SCALE GENOMIC DNA]</scope>
    <source>
        <strain evidence="8">ST1C</strain>
    </source>
</reference>
<name>A0A5J4X419_9EUKA</name>
<dbReference type="GO" id="GO:0016887">
    <property type="term" value="F:ATP hydrolysis activity"/>
    <property type="evidence" value="ECO:0007669"/>
    <property type="project" value="InterPro"/>
</dbReference>
<feature type="region of interest" description="Disordered" evidence="5">
    <location>
        <begin position="538"/>
        <end position="586"/>
    </location>
</feature>
<evidence type="ECO:0000259" key="7">
    <source>
        <dbReference type="PROSITE" id="PS51194"/>
    </source>
</evidence>
<dbReference type="InterPro" id="IPR001650">
    <property type="entry name" value="Helicase_C-like"/>
</dbReference>
<dbReference type="InterPro" id="IPR049945">
    <property type="entry name" value="AAA_22"/>
</dbReference>
<organism evidence="8 9">
    <name type="scientific">Streblomastix strix</name>
    <dbReference type="NCBI Taxonomy" id="222440"/>
    <lineage>
        <taxon>Eukaryota</taxon>
        <taxon>Metamonada</taxon>
        <taxon>Preaxostyla</taxon>
        <taxon>Oxymonadida</taxon>
        <taxon>Streblomastigidae</taxon>
        <taxon>Streblomastix</taxon>
    </lineage>
</organism>
<feature type="compositionally biased region" description="Basic and acidic residues" evidence="5">
    <location>
        <begin position="847"/>
        <end position="858"/>
    </location>
</feature>
<keyword evidence="2" id="KW-0378">Hydrolase</keyword>
<dbReference type="CDD" id="cd18791">
    <property type="entry name" value="SF2_C_RHA"/>
    <property type="match status" value="1"/>
</dbReference>
<dbReference type="SUPFAM" id="SSF52540">
    <property type="entry name" value="P-loop containing nucleoside triphosphate hydrolases"/>
    <property type="match status" value="1"/>
</dbReference>
<dbReference type="PANTHER" id="PTHR18934">
    <property type="entry name" value="ATP-DEPENDENT RNA HELICASE"/>
    <property type="match status" value="1"/>
</dbReference>
<gene>
    <name evidence="8" type="ORF">EZS28_002962</name>
</gene>
<dbReference type="EMBL" id="SNRW01000378">
    <property type="protein sequence ID" value="KAA6401512.1"/>
    <property type="molecule type" value="Genomic_DNA"/>
</dbReference>
<evidence type="ECO:0000256" key="1">
    <source>
        <dbReference type="ARBA" id="ARBA00022741"/>
    </source>
</evidence>
<feature type="domain" description="Helicase ATP-binding" evidence="6">
    <location>
        <begin position="29"/>
        <end position="246"/>
    </location>
</feature>
<dbReference type="InterPro" id="IPR014001">
    <property type="entry name" value="Helicase_ATP-bd"/>
</dbReference>
<dbReference type="GO" id="GO:0004386">
    <property type="term" value="F:helicase activity"/>
    <property type="evidence" value="ECO:0007669"/>
    <property type="project" value="UniProtKB-KW"/>
</dbReference>
<dbReference type="Gene3D" id="3.40.50.300">
    <property type="entry name" value="P-loop containing nucleotide triphosphate hydrolases"/>
    <property type="match status" value="3"/>
</dbReference>
<evidence type="ECO:0000256" key="4">
    <source>
        <dbReference type="ARBA" id="ARBA00022840"/>
    </source>
</evidence>
<dbReference type="GO" id="GO:0000462">
    <property type="term" value="P:maturation of SSU-rRNA from tricistronic rRNA transcript (SSU-rRNA, 5.8S rRNA, LSU-rRNA)"/>
    <property type="evidence" value="ECO:0007669"/>
    <property type="project" value="TreeGrafter"/>
</dbReference>
<dbReference type="Pfam" id="PF13401">
    <property type="entry name" value="AAA_22"/>
    <property type="match status" value="1"/>
</dbReference>
<dbReference type="SMART" id="SM00487">
    <property type="entry name" value="DEXDc"/>
    <property type="match status" value="1"/>
</dbReference>
<keyword evidence="4" id="KW-0067">ATP-binding</keyword>
<dbReference type="GO" id="GO:0005524">
    <property type="term" value="F:ATP binding"/>
    <property type="evidence" value="ECO:0007669"/>
    <property type="project" value="UniProtKB-KW"/>
</dbReference>
<dbReference type="SMART" id="SM00490">
    <property type="entry name" value="HELICc"/>
    <property type="match status" value="1"/>
</dbReference>
<dbReference type="Pfam" id="PF00271">
    <property type="entry name" value="Helicase_C"/>
    <property type="match status" value="1"/>
</dbReference>
<feature type="compositionally biased region" description="Acidic residues" evidence="5">
    <location>
        <begin position="819"/>
        <end position="834"/>
    </location>
</feature>
<dbReference type="InterPro" id="IPR027417">
    <property type="entry name" value="P-loop_NTPase"/>
</dbReference>
<evidence type="ECO:0000256" key="2">
    <source>
        <dbReference type="ARBA" id="ARBA00022801"/>
    </source>
</evidence>
<dbReference type="PANTHER" id="PTHR18934:SF99">
    <property type="entry name" value="ATP-DEPENDENT RNA HELICASE DHX37-RELATED"/>
    <property type="match status" value="1"/>
</dbReference>
<accession>A0A5J4X419</accession>
<dbReference type="PROSITE" id="PS51192">
    <property type="entry name" value="HELICASE_ATP_BIND_1"/>
    <property type="match status" value="1"/>
</dbReference>
<dbReference type="PROSITE" id="PS51194">
    <property type="entry name" value="HELICASE_CTER"/>
    <property type="match status" value="1"/>
</dbReference>
<evidence type="ECO:0000313" key="9">
    <source>
        <dbReference type="Proteomes" id="UP000324800"/>
    </source>
</evidence>
<dbReference type="Proteomes" id="UP000324800">
    <property type="component" value="Unassembled WGS sequence"/>
</dbReference>
<dbReference type="OrthoDB" id="10253254at2759"/>
<proteinExistence type="predicted"/>
<feature type="domain" description="Helicase C-terminal" evidence="7">
    <location>
        <begin position="543"/>
        <end position="725"/>
    </location>
</feature>
<keyword evidence="3 8" id="KW-0347">Helicase</keyword>
<sequence length="971" mass="111443">MTFVPVERTAEIVQERQRLPIFTLESEIIEQLSSSNVLLICGETGSGKTTQVPQFLWEHGYGHPQGKHRGLIGVTEPRRLAATSVCARVAEELGESGKGTVAYQIRYESTFQKGKTRLKFMTDGILLRELENDPLLWDYSVIIIDEAHDRAVNTDILLGCLSRVISIREKIVDLSKQIGQKASGSGVENRMFEDLNHLYGLTRDKIDTVLRSKNNFDYLKLIVMSATLQVEIFAQNKLLFPQQVPVIRIPGRQYPIVIHFNRITPPDCISAALDKVIKIHSRLPSGDILVFMPGRVEVEELTRRLRQTFPQNEHIGRKTSIKKKQIEQKDNQGKILSSDNKDVDYGLFVSDEEFEKFANDNFHIDVEIDDNDDKNTEMDKNESFNEQLITEQIIEKDFIINNKNENEGGITFDDNEDDILEKQKPLKRKRGGKKHHHNIINIETSIEEKSEEHLHSSTKNKRRRFIEEEEDYFNKVETKNLDKEQLNQLVSEQGDMNHNVNQDEYQEEEDVIVLNASIMTQEQLEKEKEMGNINLNGIIQDDDEEDQYSSSNSESYYTNKQKMKLKRIETDSTEEKQQQKKKKQKRNKLGQKYLIVYPLYSLLPSYLQRRIFNQEKENDFVRKVIVATNIAETSLTIPGIRYVVDSGLVKERIYNSVTGVITLQAVWESVASADQRAGRAGRVGPGHCYRLFSSSVQQNIFSKYSQPELLRMPLDHVLLSIISMTQSQTEDEQIKQPFSLFQSVRDFPFPTPPAMDDIDNALTLLRNLGAIQIQKKELKDQFTNQNNHKKAPLALAIVAAASVRELFISFIPSRKDNDEDKESDDDKESDEESNIETLNQKLLRQSSKKENRVSKKLEKEQKHVESQFQALVHAFWSSKAFGSDLLAEMAALQYFAHHMLTSSTSSSSGHSKKGKYSNRSQQIDPTWLHYIVPLELLSPAKVVSDSSYPPPIQYLQKQYQMEMFLTSVGGR</sequence>